<reference evidence="3 4" key="1">
    <citation type="journal article" date="2020" name="Nature">
        <title>Bacterial chemolithoautotrophy via manganese oxidation.</title>
        <authorList>
            <person name="Yu H."/>
            <person name="Leadbetter J.R."/>
        </authorList>
    </citation>
    <scope>NUCLEOTIDE SEQUENCE [LARGE SCALE GENOMIC DNA]</scope>
    <source>
        <strain evidence="3 4">Mn-1</strain>
    </source>
</reference>
<evidence type="ECO:0000313" key="4">
    <source>
        <dbReference type="Proteomes" id="UP000534783"/>
    </source>
</evidence>
<evidence type="ECO:0000313" key="3">
    <source>
        <dbReference type="EMBL" id="NKE70816.1"/>
    </source>
</evidence>
<sequence>MTQTVRGILLFVFIFSFSSVAAEETSPPPAPSAEAILKASMERMYHLKDQTSKVTFRVVPPDGKEKKTVFRLYWKNYFGKDNLNSKSLLVTESPANNKGEKFLLWERPEEKQADIWLYLPELRQVRRIQAGGHQHDKEDDSDLLFEDMHQRPIEKDEHQLMNEEEVRGEVCYVIESRLKEHPAYGKKILYISKNEGTIRKIDYFSDEGALLKTQWIDWQRIGESFVWKVSQIVDAASSRKTVVELSEVKVNVGLRDDQFSERALR</sequence>
<dbReference type="Gene3D" id="2.50.20.10">
    <property type="entry name" value="Lipoprotein localisation LolA/LolB/LppX"/>
    <property type="match status" value="1"/>
</dbReference>
<dbReference type="Proteomes" id="UP000534783">
    <property type="component" value="Unassembled WGS sequence"/>
</dbReference>
<feature type="domain" description="Uncharacterized protein TP-0789" evidence="2">
    <location>
        <begin position="84"/>
        <end position="265"/>
    </location>
</feature>
<dbReference type="Pfam" id="PF17131">
    <property type="entry name" value="LolA_like"/>
    <property type="match status" value="1"/>
</dbReference>
<dbReference type="AlphaFoldDB" id="A0A7X6DP48"/>
<dbReference type="InterPro" id="IPR033399">
    <property type="entry name" value="TP_0789-like"/>
</dbReference>
<gene>
    <name evidence="3" type="ORF">MNODULE_08705</name>
</gene>
<dbReference type="EMBL" id="VTOW01000001">
    <property type="protein sequence ID" value="NKE70816.1"/>
    <property type="molecule type" value="Genomic_DNA"/>
</dbReference>
<keyword evidence="4" id="KW-1185">Reference proteome</keyword>
<feature type="signal peptide" evidence="1">
    <location>
        <begin position="1"/>
        <end position="21"/>
    </location>
</feature>
<keyword evidence="1" id="KW-0732">Signal</keyword>
<evidence type="ECO:0000259" key="2">
    <source>
        <dbReference type="Pfam" id="PF17131"/>
    </source>
</evidence>
<protein>
    <submittedName>
        <fullName evidence="3">Outer membrane lipoprotein-sorting protein</fullName>
    </submittedName>
</protein>
<feature type="chain" id="PRO_5031215612" evidence="1">
    <location>
        <begin position="22"/>
        <end position="265"/>
    </location>
</feature>
<comment type="caution">
    <text evidence="3">The sequence shown here is derived from an EMBL/GenBank/DDBJ whole genome shotgun (WGS) entry which is preliminary data.</text>
</comment>
<dbReference type="CDD" id="cd16329">
    <property type="entry name" value="LolA_like"/>
    <property type="match status" value="1"/>
</dbReference>
<organism evidence="3 4">
    <name type="scientific">Candidatus Manganitrophus noduliformans</name>
    <dbReference type="NCBI Taxonomy" id="2606439"/>
    <lineage>
        <taxon>Bacteria</taxon>
        <taxon>Pseudomonadati</taxon>
        <taxon>Nitrospirota</taxon>
        <taxon>Nitrospiria</taxon>
        <taxon>Candidatus Troglogloeales</taxon>
        <taxon>Candidatus Manganitrophaceae</taxon>
        <taxon>Candidatus Manganitrophus</taxon>
    </lineage>
</organism>
<proteinExistence type="predicted"/>
<accession>A0A7X6DP48</accession>
<evidence type="ECO:0000256" key="1">
    <source>
        <dbReference type="SAM" id="SignalP"/>
    </source>
</evidence>
<name>A0A7X6DP48_9BACT</name>
<dbReference type="RefSeq" id="WP_168059050.1">
    <property type="nucleotide sequence ID" value="NZ_VTOW01000001.1"/>
</dbReference>
<keyword evidence="3" id="KW-0449">Lipoprotein</keyword>